<gene>
    <name evidence="9" type="ORF">GSY69_11035</name>
</gene>
<feature type="transmembrane region" description="Helical" evidence="8">
    <location>
        <begin position="189"/>
        <end position="211"/>
    </location>
</feature>
<feature type="transmembrane region" description="Helical" evidence="8">
    <location>
        <begin position="365"/>
        <end position="385"/>
    </location>
</feature>
<feature type="transmembrane region" description="Helical" evidence="8">
    <location>
        <begin position="23"/>
        <end position="42"/>
    </location>
</feature>
<keyword evidence="3 6" id="KW-0812">Transmembrane</keyword>
<evidence type="ECO:0000313" key="9">
    <source>
        <dbReference type="EMBL" id="MYM20484.1"/>
    </source>
</evidence>
<dbReference type="NCBIfam" id="NF037979">
    <property type="entry name" value="Na_transp"/>
    <property type="match status" value="1"/>
</dbReference>
<feature type="transmembrane region" description="Helical" evidence="8">
    <location>
        <begin position="97"/>
        <end position="120"/>
    </location>
</feature>
<comment type="subcellular location">
    <subcellularLocation>
        <location evidence="1">Membrane</location>
        <topology evidence="1">Multi-pass membrane protein</topology>
    </subcellularLocation>
</comment>
<dbReference type="SUPFAM" id="SSF161070">
    <property type="entry name" value="SNF-like"/>
    <property type="match status" value="1"/>
</dbReference>
<dbReference type="CDD" id="cd10334">
    <property type="entry name" value="SLC6sbd_u1"/>
    <property type="match status" value="1"/>
</dbReference>
<feature type="compositionally biased region" description="Low complexity" evidence="7">
    <location>
        <begin position="529"/>
        <end position="551"/>
    </location>
</feature>
<dbReference type="Proteomes" id="UP000469215">
    <property type="component" value="Unassembled WGS sequence"/>
</dbReference>
<comment type="caution">
    <text evidence="9">The sequence shown here is derived from an EMBL/GenBank/DDBJ whole genome shotgun (WGS) entry which is preliminary data.</text>
</comment>
<dbReference type="PRINTS" id="PR00176">
    <property type="entry name" value="NANEUSMPORT"/>
</dbReference>
<feature type="transmembrane region" description="Helical" evidence="8">
    <location>
        <begin position="54"/>
        <end position="76"/>
    </location>
</feature>
<dbReference type="PROSITE" id="PS50267">
    <property type="entry name" value="NA_NEUROTRAN_SYMP_3"/>
    <property type="match status" value="1"/>
</dbReference>
<evidence type="ECO:0000256" key="5">
    <source>
        <dbReference type="ARBA" id="ARBA00023136"/>
    </source>
</evidence>
<evidence type="ECO:0000313" key="10">
    <source>
        <dbReference type="Proteomes" id="UP000469215"/>
    </source>
</evidence>
<sequence>MPGSPTPKAQASPQREVFVSRSAFILAAIGSAIGLGNIWRFPYVAYESGGGAFVIPYLIALLTAGIPLLFLDYAIGHKFRASAPLSYRSIHRAAEPIGWFQVLLATIIAIYYSVIVAWAISYTFFSVNSAWGEAPGDFFGGAYLQQSGDYGLSLDFVPGVLIPLIVVWVICLGVLLLGIQNGITRFSQIFIPVLIVLFAAMVVRALFLPGAMEGLNALFTPDFKALLEPSVWVAAYGQIFFSLSVAFGIMLTYASYLKRKTNLTGSGLTVAFSNSGFELLAGVGVFAALGFMAQSQGTSVDKVVESGIGLAFIAFPTLIGQMPGGAIFGILFFLSLVFAGLTSLVSLIQVPIAALSDKLNISNRLSTVIVGGTMAVIACLTMPTVTGLNVLDVVDAFMNNVGIVGIALVSVIVVGWLCMQLPGLRDHLNAISSFKLGRTWIVCVTVITPIVLGYMLISEIIARATGGYGDPPMPAWFVGTFGWGLIGALAVLAILLSLIPWPRAALDRVAEARREDEAEEAAEAERRGAVGTAGETAGTADTAAASEAPGTSRTPRKDEA</sequence>
<evidence type="ECO:0000256" key="3">
    <source>
        <dbReference type="ARBA" id="ARBA00022692"/>
    </source>
</evidence>
<proteinExistence type="inferred from homology"/>
<feature type="transmembrane region" description="Helical" evidence="8">
    <location>
        <begin position="397"/>
        <end position="418"/>
    </location>
</feature>
<dbReference type="PROSITE" id="PS00610">
    <property type="entry name" value="NA_NEUROTRAN_SYMP_1"/>
    <property type="match status" value="1"/>
</dbReference>
<dbReference type="GO" id="GO:0016020">
    <property type="term" value="C:membrane"/>
    <property type="evidence" value="ECO:0007669"/>
    <property type="project" value="UniProtKB-SubCell"/>
</dbReference>
<keyword evidence="10" id="KW-1185">Reference proteome</keyword>
<dbReference type="Pfam" id="PF00209">
    <property type="entry name" value="SNF"/>
    <property type="match status" value="2"/>
</dbReference>
<dbReference type="AlphaFoldDB" id="A0A6N9HAD6"/>
<dbReference type="RefSeq" id="WP_160953899.1">
    <property type="nucleotide sequence ID" value="NZ_WWEQ01000055.1"/>
</dbReference>
<name>A0A6N9HAD6_9MICO</name>
<keyword evidence="6" id="KW-0769">Symport</keyword>
<evidence type="ECO:0000256" key="2">
    <source>
        <dbReference type="ARBA" id="ARBA00022448"/>
    </source>
</evidence>
<evidence type="ECO:0000256" key="7">
    <source>
        <dbReference type="SAM" id="MobiDB-lite"/>
    </source>
</evidence>
<organism evidence="9 10">
    <name type="scientific">Brevibacterium rongguiense</name>
    <dbReference type="NCBI Taxonomy" id="2695267"/>
    <lineage>
        <taxon>Bacteria</taxon>
        <taxon>Bacillati</taxon>
        <taxon>Actinomycetota</taxon>
        <taxon>Actinomycetes</taxon>
        <taxon>Micrococcales</taxon>
        <taxon>Brevibacteriaceae</taxon>
        <taxon>Brevibacterium</taxon>
    </lineage>
</organism>
<feature type="region of interest" description="Disordered" evidence="7">
    <location>
        <begin position="512"/>
        <end position="560"/>
    </location>
</feature>
<dbReference type="InterPro" id="IPR037272">
    <property type="entry name" value="SNS_sf"/>
</dbReference>
<dbReference type="GO" id="GO:0015293">
    <property type="term" value="F:symporter activity"/>
    <property type="evidence" value="ECO:0007669"/>
    <property type="project" value="UniProtKB-KW"/>
</dbReference>
<comment type="similarity">
    <text evidence="6">Belongs to the sodium:neurotransmitter symporter (SNF) (TC 2.A.22) family.</text>
</comment>
<keyword evidence="4 8" id="KW-1133">Transmembrane helix</keyword>
<evidence type="ECO:0000256" key="8">
    <source>
        <dbReference type="SAM" id="Phobius"/>
    </source>
</evidence>
<feature type="transmembrane region" description="Helical" evidence="8">
    <location>
        <begin position="477"/>
        <end position="499"/>
    </location>
</feature>
<feature type="transmembrane region" description="Helical" evidence="8">
    <location>
        <begin position="268"/>
        <end position="293"/>
    </location>
</feature>
<protein>
    <recommendedName>
        <fullName evidence="6">Transporter</fullName>
    </recommendedName>
</protein>
<dbReference type="PANTHER" id="PTHR42948">
    <property type="entry name" value="TRANSPORTER"/>
    <property type="match status" value="1"/>
</dbReference>
<evidence type="ECO:0000256" key="6">
    <source>
        <dbReference type="RuleBase" id="RU003732"/>
    </source>
</evidence>
<evidence type="ECO:0000256" key="4">
    <source>
        <dbReference type="ARBA" id="ARBA00022989"/>
    </source>
</evidence>
<feature type="transmembrane region" description="Helical" evidence="8">
    <location>
        <begin position="439"/>
        <end position="457"/>
    </location>
</feature>
<dbReference type="PANTHER" id="PTHR42948:SF1">
    <property type="entry name" value="TRANSPORTER"/>
    <property type="match status" value="1"/>
</dbReference>
<feature type="transmembrane region" description="Helical" evidence="8">
    <location>
        <begin position="156"/>
        <end position="177"/>
    </location>
</feature>
<keyword evidence="5 8" id="KW-0472">Membrane</keyword>
<feature type="transmembrane region" description="Helical" evidence="8">
    <location>
        <begin position="326"/>
        <end position="353"/>
    </location>
</feature>
<keyword evidence="2 6" id="KW-0813">Transport</keyword>
<dbReference type="InterPro" id="IPR000175">
    <property type="entry name" value="Na/ntran_symport"/>
</dbReference>
<dbReference type="EMBL" id="WWEQ01000055">
    <property type="protein sequence ID" value="MYM20484.1"/>
    <property type="molecule type" value="Genomic_DNA"/>
</dbReference>
<evidence type="ECO:0000256" key="1">
    <source>
        <dbReference type="ARBA" id="ARBA00004141"/>
    </source>
</evidence>
<accession>A0A6N9HAD6</accession>
<reference evidence="9 10" key="1">
    <citation type="submission" date="2020-01" db="EMBL/GenBank/DDBJ databases">
        <authorList>
            <person name="Deng T."/>
        </authorList>
    </citation>
    <scope>NUCLEOTIDE SEQUENCE [LARGE SCALE GENOMIC DNA]</scope>
    <source>
        <strain evidence="9 10">5221</strain>
    </source>
</reference>
<feature type="transmembrane region" description="Helical" evidence="8">
    <location>
        <begin position="231"/>
        <end position="256"/>
    </location>
</feature>